<evidence type="ECO:0000313" key="2">
    <source>
        <dbReference type="Proteomes" id="UP000070258"/>
    </source>
</evidence>
<dbReference type="EMBL" id="LSRF01000001">
    <property type="protein sequence ID" value="KXP14390.1"/>
    <property type="molecule type" value="Genomic_DNA"/>
</dbReference>
<dbReference type="OrthoDB" id="3746479at2"/>
<dbReference type="RefSeq" id="WP_068569006.1">
    <property type="nucleotide sequence ID" value="NZ_LSRF01000001.1"/>
</dbReference>
<gene>
    <name evidence="1" type="ORF">AXK60_00280</name>
</gene>
<reference evidence="2" key="1">
    <citation type="submission" date="2016-02" db="EMBL/GenBank/DDBJ databases">
        <authorList>
            <person name="Wen L."/>
            <person name="He K."/>
            <person name="Yang H."/>
        </authorList>
    </citation>
    <scope>NUCLEOTIDE SEQUENCE [LARGE SCALE GENOMIC DNA]</scope>
    <source>
        <strain evidence="2">JCM 15929</strain>
    </source>
</reference>
<proteinExistence type="predicted"/>
<dbReference type="AlphaFoldDB" id="A0A138AVC0"/>
<evidence type="ECO:0000313" key="1">
    <source>
        <dbReference type="EMBL" id="KXP14390.1"/>
    </source>
</evidence>
<dbReference type="STRING" id="239498.AXK60_00280"/>
<organism evidence="1 2">
    <name type="scientific">Tsukamurella pseudospumae</name>
    <dbReference type="NCBI Taxonomy" id="239498"/>
    <lineage>
        <taxon>Bacteria</taxon>
        <taxon>Bacillati</taxon>
        <taxon>Actinomycetota</taxon>
        <taxon>Actinomycetes</taxon>
        <taxon>Mycobacteriales</taxon>
        <taxon>Tsukamurellaceae</taxon>
        <taxon>Tsukamurella</taxon>
    </lineage>
</organism>
<protein>
    <submittedName>
        <fullName evidence="1">Uncharacterized protein</fullName>
    </submittedName>
</protein>
<sequence>MTEWIEVLKVLVDGPRLPVHGIVRTRNAEALGRTETVGFIGAPPMWVGTGGDDVRVWRDGRRVRVEKPDGSPLHLCDGTTAWHFDGAGAPPEYAPAGRVYYSGPGSELLISRSAQDWLHGDDFTQPTGPVTDGEFLGRACWAVELAPPSHKPAPIQIVVDRESGAVLHQGNEEFDVSVEFISIEVGGDVDDALFTWSGDAVSMDERRAAESRAARAEYEQSQADRLSWLESDLGARSFTVRVPIELTITDVDELDEEDGSFSVRIRSGSPPHAHGFLRRRPHRSERWHIGSTDSPVHHWTAAGFDWALWFYGFAIAPEVLDQVQQHLHPGQTATDSFIETR</sequence>
<comment type="caution">
    <text evidence="1">The sequence shown here is derived from an EMBL/GenBank/DDBJ whole genome shotgun (WGS) entry which is preliminary data.</text>
</comment>
<accession>A0A138AVC0</accession>
<name>A0A138AVC0_9ACTN</name>
<dbReference type="Proteomes" id="UP000070258">
    <property type="component" value="Unassembled WGS sequence"/>
</dbReference>